<dbReference type="InterPro" id="IPR036179">
    <property type="entry name" value="Ig-like_dom_sf"/>
</dbReference>
<organism evidence="3 4">
    <name type="scientific">Orchesella dallaii</name>
    <dbReference type="NCBI Taxonomy" id="48710"/>
    <lineage>
        <taxon>Eukaryota</taxon>
        <taxon>Metazoa</taxon>
        <taxon>Ecdysozoa</taxon>
        <taxon>Arthropoda</taxon>
        <taxon>Hexapoda</taxon>
        <taxon>Collembola</taxon>
        <taxon>Entomobryomorpha</taxon>
        <taxon>Entomobryoidea</taxon>
        <taxon>Orchesellidae</taxon>
        <taxon>Orchesellinae</taxon>
        <taxon>Orchesella</taxon>
    </lineage>
</organism>
<dbReference type="Proteomes" id="UP001642540">
    <property type="component" value="Unassembled WGS sequence"/>
</dbReference>
<evidence type="ECO:0000256" key="1">
    <source>
        <dbReference type="SAM" id="Phobius"/>
    </source>
</evidence>
<reference evidence="3 4" key="1">
    <citation type="submission" date="2024-08" db="EMBL/GenBank/DDBJ databases">
        <authorList>
            <person name="Cucini C."/>
            <person name="Frati F."/>
        </authorList>
    </citation>
    <scope>NUCLEOTIDE SEQUENCE [LARGE SCALE GENOMIC DNA]</scope>
</reference>
<keyword evidence="1" id="KW-0472">Membrane</keyword>
<dbReference type="EMBL" id="CAXLJM020000020">
    <property type="protein sequence ID" value="CAL8087463.1"/>
    <property type="molecule type" value="Genomic_DNA"/>
</dbReference>
<accession>A0ABP1Q2Z2</accession>
<gene>
    <name evidence="3" type="ORF">ODALV1_LOCUS6750</name>
</gene>
<name>A0ABP1Q2Z2_9HEXA</name>
<keyword evidence="4" id="KW-1185">Reference proteome</keyword>
<evidence type="ECO:0000313" key="4">
    <source>
        <dbReference type="Proteomes" id="UP001642540"/>
    </source>
</evidence>
<evidence type="ECO:0000256" key="2">
    <source>
        <dbReference type="SAM" id="SignalP"/>
    </source>
</evidence>
<feature type="transmembrane region" description="Helical" evidence="1">
    <location>
        <begin position="117"/>
        <end position="138"/>
    </location>
</feature>
<sequence length="148" mass="16106">MLFHYFFILFFYELCRFTKNQTSGEATAYLSVLSVRKGDSGNYTCRASLATSDIAVHVLNGELPAAVQHESSANKLAVASSQLATTITVLTSAAASSSLINVAMFPTNFRNYHPCRVGSLIQSLAFLTLGRLLIVYVSGAKHELMAYL</sequence>
<feature type="chain" id="PRO_5046690056" description="Ig-like domain-containing protein" evidence="2">
    <location>
        <begin position="18"/>
        <end position="148"/>
    </location>
</feature>
<feature type="transmembrane region" description="Helical" evidence="1">
    <location>
        <begin position="83"/>
        <end position="105"/>
    </location>
</feature>
<proteinExistence type="predicted"/>
<evidence type="ECO:0000313" key="3">
    <source>
        <dbReference type="EMBL" id="CAL8087463.1"/>
    </source>
</evidence>
<evidence type="ECO:0008006" key="5">
    <source>
        <dbReference type="Google" id="ProtNLM"/>
    </source>
</evidence>
<dbReference type="SUPFAM" id="SSF48726">
    <property type="entry name" value="Immunoglobulin"/>
    <property type="match status" value="1"/>
</dbReference>
<keyword evidence="1" id="KW-1133">Transmembrane helix</keyword>
<keyword evidence="2" id="KW-0732">Signal</keyword>
<keyword evidence="1" id="KW-0812">Transmembrane</keyword>
<protein>
    <recommendedName>
        <fullName evidence="5">Ig-like domain-containing protein</fullName>
    </recommendedName>
</protein>
<comment type="caution">
    <text evidence="3">The sequence shown here is derived from an EMBL/GenBank/DDBJ whole genome shotgun (WGS) entry which is preliminary data.</text>
</comment>
<feature type="signal peptide" evidence="2">
    <location>
        <begin position="1"/>
        <end position="17"/>
    </location>
</feature>